<evidence type="ECO:0000313" key="1">
    <source>
        <dbReference type="EMBL" id="MBY6217222.1"/>
    </source>
</evidence>
<name>A0A9Q3XBI8_9SPHN</name>
<dbReference type="SUPFAM" id="SSF54427">
    <property type="entry name" value="NTF2-like"/>
    <property type="match status" value="1"/>
</dbReference>
<protein>
    <recommendedName>
        <fullName evidence="3">SnoaL-like domain-containing protein</fullName>
    </recommendedName>
</protein>
<dbReference type="Gene3D" id="3.10.450.50">
    <property type="match status" value="1"/>
</dbReference>
<dbReference type="RefSeq" id="WP_222404395.1">
    <property type="nucleotide sequence ID" value="NZ_JAHVKP010000001.1"/>
</dbReference>
<proteinExistence type="predicted"/>
<dbReference type="InterPro" id="IPR032710">
    <property type="entry name" value="NTF2-like_dom_sf"/>
</dbReference>
<dbReference type="Proteomes" id="UP000824927">
    <property type="component" value="Unassembled WGS sequence"/>
</dbReference>
<dbReference type="EMBL" id="JAHVKP010000001">
    <property type="protein sequence ID" value="MBY6217222.1"/>
    <property type="molecule type" value="Genomic_DNA"/>
</dbReference>
<dbReference type="AlphaFoldDB" id="A0A9Q3XBI8"/>
<sequence length="114" mass="13020">MDSLNRRQYRRTAEYVSEDVVFSDVSGDAIKGLDRMIDAVERFRKSSDWPEIIIESADYSDGDVLLRGRLDTSVREIAGDTFWRVGFDEDMISAIEVTRANGNMTVPRYAARYA</sequence>
<gene>
    <name evidence="1" type="ORF">KUV31_02590</name>
</gene>
<evidence type="ECO:0000313" key="2">
    <source>
        <dbReference type="Proteomes" id="UP000824927"/>
    </source>
</evidence>
<accession>A0A9Q3XBI8</accession>
<evidence type="ECO:0008006" key="3">
    <source>
        <dbReference type="Google" id="ProtNLM"/>
    </source>
</evidence>
<reference evidence="1" key="1">
    <citation type="submission" date="2021-06" db="EMBL/GenBank/DDBJ databases">
        <title>50 bacteria genomes isolated from Dapeng, Shenzhen, China.</title>
        <authorList>
            <person name="Zheng W."/>
            <person name="Yu S."/>
            <person name="Huang Y."/>
        </authorList>
    </citation>
    <scope>NUCLEOTIDE SEQUENCE</scope>
    <source>
        <strain evidence="1">DP4N28-2</strain>
    </source>
</reference>
<comment type="caution">
    <text evidence="1">The sequence shown here is derived from an EMBL/GenBank/DDBJ whole genome shotgun (WGS) entry which is preliminary data.</text>
</comment>
<organism evidence="1 2">
    <name type="scientific">Qipengyuania aquimaris</name>
    <dbReference type="NCBI Taxonomy" id="255984"/>
    <lineage>
        <taxon>Bacteria</taxon>
        <taxon>Pseudomonadati</taxon>
        <taxon>Pseudomonadota</taxon>
        <taxon>Alphaproteobacteria</taxon>
        <taxon>Sphingomonadales</taxon>
        <taxon>Erythrobacteraceae</taxon>
        <taxon>Qipengyuania</taxon>
    </lineage>
</organism>